<accession>A0AAN7HG60</accession>
<feature type="domain" description="Arb2" evidence="2">
    <location>
        <begin position="15"/>
        <end position="301"/>
    </location>
</feature>
<dbReference type="GO" id="GO:0005634">
    <property type="term" value="C:nucleus"/>
    <property type="evidence" value="ECO:0007669"/>
    <property type="project" value="TreeGrafter"/>
</dbReference>
<evidence type="ECO:0000259" key="2">
    <source>
        <dbReference type="Pfam" id="PF22749"/>
    </source>
</evidence>
<reference evidence="3" key="2">
    <citation type="submission" date="2023-05" db="EMBL/GenBank/DDBJ databases">
        <authorList>
            <consortium name="Lawrence Berkeley National Laboratory"/>
            <person name="Steindorff A."/>
            <person name="Hensen N."/>
            <person name="Bonometti L."/>
            <person name="Westerberg I."/>
            <person name="Brannstrom I.O."/>
            <person name="Guillou S."/>
            <person name="Cros-Aarteil S."/>
            <person name="Calhoun S."/>
            <person name="Haridas S."/>
            <person name="Kuo A."/>
            <person name="Mondo S."/>
            <person name="Pangilinan J."/>
            <person name="Riley R."/>
            <person name="Labutti K."/>
            <person name="Andreopoulos B."/>
            <person name="Lipzen A."/>
            <person name="Chen C."/>
            <person name="Yanf M."/>
            <person name="Daum C."/>
            <person name="Ng V."/>
            <person name="Clum A."/>
            <person name="Ohm R."/>
            <person name="Martin F."/>
            <person name="Silar P."/>
            <person name="Natvig D."/>
            <person name="Lalanne C."/>
            <person name="Gautier V."/>
            <person name="Ament-Velasquez S.L."/>
            <person name="Kruys A."/>
            <person name="Hutchinson M.I."/>
            <person name="Powell A.J."/>
            <person name="Barry K."/>
            <person name="Miller A.N."/>
            <person name="Grigoriev I.V."/>
            <person name="Debuchy R."/>
            <person name="Gladieux P."/>
            <person name="Thoren M.H."/>
            <person name="Johannesson H."/>
        </authorList>
    </citation>
    <scope>NUCLEOTIDE SEQUENCE</scope>
    <source>
        <strain evidence="3">CBS 532.94</strain>
    </source>
</reference>
<feature type="region of interest" description="Disordered" evidence="1">
    <location>
        <begin position="387"/>
        <end position="483"/>
    </location>
</feature>
<dbReference type="GO" id="GO:0035197">
    <property type="term" value="F:siRNA binding"/>
    <property type="evidence" value="ECO:0007669"/>
    <property type="project" value="TreeGrafter"/>
</dbReference>
<reference evidence="3" key="1">
    <citation type="journal article" date="2023" name="Mol. Phylogenet. Evol.">
        <title>Genome-scale phylogeny and comparative genomics of the fungal order Sordariales.</title>
        <authorList>
            <person name="Hensen N."/>
            <person name="Bonometti L."/>
            <person name="Westerberg I."/>
            <person name="Brannstrom I.O."/>
            <person name="Guillou S."/>
            <person name="Cros-Aarteil S."/>
            <person name="Calhoun S."/>
            <person name="Haridas S."/>
            <person name="Kuo A."/>
            <person name="Mondo S."/>
            <person name="Pangilinan J."/>
            <person name="Riley R."/>
            <person name="LaButti K."/>
            <person name="Andreopoulos B."/>
            <person name="Lipzen A."/>
            <person name="Chen C."/>
            <person name="Yan M."/>
            <person name="Daum C."/>
            <person name="Ng V."/>
            <person name="Clum A."/>
            <person name="Steindorff A."/>
            <person name="Ohm R.A."/>
            <person name="Martin F."/>
            <person name="Silar P."/>
            <person name="Natvig D.O."/>
            <person name="Lalanne C."/>
            <person name="Gautier V."/>
            <person name="Ament-Velasquez S.L."/>
            <person name="Kruys A."/>
            <person name="Hutchinson M.I."/>
            <person name="Powell A.J."/>
            <person name="Barry K."/>
            <person name="Miller A.N."/>
            <person name="Grigoriev I.V."/>
            <person name="Debuchy R."/>
            <person name="Gladieux P."/>
            <person name="Hiltunen Thoren M."/>
            <person name="Johannesson H."/>
        </authorList>
    </citation>
    <scope>NUCLEOTIDE SEQUENCE</scope>
    <source>
        <strain evidence="3">CBS 532.94</strain>
    </source>
</reference>
<protein>
    <recommendedName>
        <fullName evidence="2">Arb2 domain-containing protein</fullName>
    </recommendedName>
</protein>
<evidence type="ECO:0000313" key="3">
    <source>
        <dbReference type="EMBL" id="KAK4239149.1"/>
    </source>
</evidence>
<evidence type="ECO:0000313" key="4">
    <source>
        <dbReference type="Proteomes" id="UP001303760"/>
    </source>
</evidence>
<feature type="compositionally biased region" description="Basic and acidic residues" evidence="1">
    <location>
        <begin position="439"/>
        <end position="455"/>
    </location>
</feature>
<comment type="caution">
    <text evidence="3">The sequence shown here is derived from an EMBL/GenBank/DDBJ whole genome shotgun (WGS) entry which is preliminary data.</text>
</comment>
<evidence type="ECO:0000256" key="1">
    <source>
        <dbReference type="SAM" id="MobiDB-lite"/>
    </source>
</evidence>
<dbReference type="AlphaFoldDB" id="A0AAN7HG60"/>
<dbReference type="Pfam" id="PF22749">
    <property type="entry name" value="Arb2"/>
    <property type="match status" value="1"/>
</dbReference>
<proteinExistence type="predicted"/>
<dbReference type="PANTHER" id="PTHR21357">
    <property type="entry name" value="FAM172 FAMILY PROTEIN HOMOLOG CG10038"/>
    <property type="match status" value="1"/>
</dbReference>
<keyword evidence="4" id="KW-1185">Reference proteome</keyword>
<dbReference type="Proteomes" id="UP001303760">
    <property type="component" value="Unassembled WGS sequence"/>
</dbReference>
<organism evidence="3 4">
    <name type="scientific">Achaetomium macrosporum</name>
    <dbReference type="NCBI Taxonomy" id="79813"/>
    <lineage>
        <taxon>Eukaryota</taxon>
        <taxon>Fungi</taxon>
        <taxon>Dikarya</taxon>
        <taxon>Ascomycota</taxon>
        <taxon>Pezizomycotina</taxon>
        <taxon>Sordariomycetes</taxon>
        <taxon>Sordariomycetidae</taxon>
        <taxon>Sordariales</taxon>
        <taxon>Chaetomiaceae</taxon>
        <taxon>Achaetomium</taxon>
    </lineage>
</organism>
<dbReference type="GO" id="GO:0031048">
    <property type="term" value="P:regulatory ncRNA-mediated heterochromatin formation"/>
    <property type="evidence" value="ECO:0007669"/>
    <property type="project" value="TreeGrafter"/>
</dbReference>
<feature type="compositionally biased region" description="Basic and acidic residues" evidence="1">
    <location>
        <begin position="462"/>
        <end position="483"/>
    </location>
</feature>
<dbReference type="PANTHER" id="PTHR21357:SF4">
    <property type="entry name" value="FAM172 FAMILY PROTEIN HOMOLOG CG10038"/>
    <property type="match status" value="1"/>
</dbReference>
<gene>
    <name evidence="3" type="ORF">C8A03DRAFT_32764</name>
</gene>
<name>A0AAN7HG60_9PEZI</name>
<dbReference type="InterPro" id="IPR048263">
    <property type="entry name" value="Arb2"/>
</dbReference>
<sequence>MFRRRWSGLPADPVFAADLKELGYFINDVDEIRSIEDSDYYFKYFLTKNARWNERQRFAFNDAVTKIIRTRLTTTENFTTVPLPLGTPPSQPHVPIMISPKLSSATRVVLLVGEPCQSLGVLAHRVICGRGGITRGSVLGLVQGLKAQQSSAADPAPPGVVLANTGELWWWPEGTRGLTPIERHQVPMSSAVNYGRRHDPKTNEVPGNRTVAEHVKGVFEAVVMGNMLNKEAKVDVIAVGDAADVVEAYLDDDKVWEKVGGRLGCLVVMGGFYSSANFKCEGFRQFMKERARAYIIHHTPLDTPIAGSGGNPGAAAFTSYGCPVYSAGDTKVTETMLIDAQPAVLSWIQRVALEGDVYKNEEMEIFGEEGTGITAEALDSPWTDAAEENGTQANEKEEVKVPDSTAKGGCAEARVQDNPSVKAADNGAKTGPKEAQIYEEAKADVKKVEGGESEPRPSPAGEAHEAEELADLAKRTDDVKIVG</sequence>
<dbReference type="EMBL" id="MU860071">
    <property type="protein sequence ID" value="KAK4239149.1"/>
    <property type="molecule type" value="Genomic_DNA"/>
</dbReference>
<dbReference type="InterPro" id="IPR053858">
    <property type="entry name" value="Arb2_dom"/>
</dbReference>